<dbReference type="Proteomes" id="UP000588098">
    <property type="component" value="Unassembled WGS sequence"/>
</dbReference>
<dbReference type="Gene3D" id="2.30.30.40">
    <property type="entry name" value="SH3 Domains"/>
    <property type="match status" value="1"/>
</dbReference>
<comment type="caution">
    <text evidence="1">The sequence shown here is derived from an EMBL/GenBank/DDBJ whole genome shotgun (WGS) entry which is preliminary data.</text>
</comment>
<evidence type="ECO:0000313" key="2">
    <source>
        <dbReference type="Proteomes" id="UP000588098"/>
    </source>
</evidence>
<sequence length="143" mass="14380">MAMEEIGEMTAGTGAAVADTDVTAAPGLTAADAAVTSATDTAVVDVEAEDSGVVGTAAAMADVTYPVAPGYRVNVRSGPSTSSSLVKVLAYNVRVRIRCQRRGQSVAGPYGTSDIWDSIAPGQYIADAYVKTGSDGFVAAPCG</sequence>
<evidence type="ECO:0000313" key="1">
    <source>
        <dbReference type="EMBL" id="MBB5939446.1"/>
    </source>
</evidence>
<proteinExistence type="predicted"/>
<reference evidence="1 2" key="1">
    <citation type="submission" date="2020-08" db="EMBL/GenBank/DDBJ databases">
        <title>Genomic Encyclopedia of Type Strains, Phase III (KMG-III): the genomes of soil and plant-associated and newly described type strains.</title>
        <authorList>
            <person name="Whitman W."/>
        </authorList>
    </citation>
    <scope>NUCLEOTIDE SEQUENCE [LARGE SCALE GENOMIC DNA]</scope>
    <source>
        <strain evidence="1 2">CECT 8305</strain>
    </source>
</reference>
<dbReference type="EMBL" id="JACHJL010000023">
    <property type="protein sequence ID" value="MBB5939446.1"/>
    <property type="molecule type" value="Genomic_DNA"/>
</dbReference>
<keyword evidence="2" id="KW-1185">Reference proteome</keyword>
<protein>
    <submittedName>
        <fullName evidence="1">Uncharacterized protein YraI</fullName>
    </submittedName>
</protein>
<gene>
    <name evidence="1" type="ORF">FHS42_006540</name>
</gene>
<dbReference type="AlphaFoldDB" id="A0A7W9QFR3"/>
<accession>A0A7W9QFR3</accession>
<name>A0A7W9QFR3_9ACTN</name>
<organism evidence="1 2">
    <name type="scientific">Streptomyces zagrosensis</name>
    <dbReference type="NCBI Taxonomy" id="1042984"/>
    <lineage>
        <taxon>Bacteria</taxon>
        <taxon>Bacillati</taxon>
        <taxon>Actinomycetota</taxon>
        <taxon>Actinomycetes</taxon>
        <taxon>Kitasatosporales</taxon>
        <taxon>Streptomycetaceae</taxon>
        <taxon>Streptomyces</taxon>
    </lineage>
</organism>